<comment type="caution">
    <text evidence="3">The sequence shown here is derived from an EMBL/GenBank/DDBJ whole genome shotgun (WGS) entry which is preliminary data.</text>
</comment>
<keyword evidence="4" id="KW-1185">Reference proteome</keyword>
<dbReference type="InterPro" id="IPR010994">
    <property type="entry name" value="RuvA_2-like"/>
</dbReference>
<dbReference type="Pfam" id="PF10531">
    <property type="entry name" value="SLBB"/>
    <property type="match status" value="1"/>
</dbReference>
<reference evidence="3 4" key="1">
    <citation type="submission" date="2019-07" db="EMBL/GenBank/DDBJ databases">
        <title>Allobacillus sp. nov. SKP isolated from shrimp paste of Euphausiacea.</title>
        <authorList>
            <person name="Kanchanasin P."/>
            <person name="Tanasupawat S."/>
            <person name="Shi W."/>
            <person name="Wu L."/>
            <person name="Ma J."/>
        </authorList>
    </citation>
    <scope>NUCLEOTIDE SEQUENCE [LARGE SCALE GENOMIC DNA]</scope>
    <source>
        <strain evidence="3 4">SKP4-8</strain>
    </source>
</reference>
<name>A0A556PTR5_9BACI</name>
<evidence type="ECO:0000259" key="2">
    <source>
        <dbReference type="SMART" id="SM00278"/>
    </source>
</evidence>
<keyword evidence="1" id="KW-0472">Membrane</keyword>
<dbReference type="SMART" id="SM00278">
    <property type="entry name" value="HhH1"/>
    <property type="match status" value="2"/>
</dbReference>
<dbReference type="GO" id="GO:0015627">
    <property type="term" value="C:type II protein secretion system complex"/>
    <property type="evidence" value="ECO:0007669"/>
    <property type="project" value="TreeGrafter"/>
</dbReference>
<dbReference type="EMBL" id="VMHE01000001">
    <property type="protein sequence ID" value="TSJ67768.1"/>
    <property type="molecule type" value="Genomic_DNA"/>
</dbReference>
<dbReference type="PANTHER" id="PTHR21180">
    <property type="entry name" value="ENDONUCLEASE/EXONUCLEASE/PHOSPHATASE FAMILY DOMAIN-CONTAINING PROTEIN 1"/>
    <property type="match status" value="1"/>
</dbReference>
<protein>
    <recommendedName>
        <fullName evidence="2">Helix-hairpin-helix DNA-binding motif class 1 domain-containing protein</fullName>
    </recommendedName>
</protein>
<feature type="domain" description="Helix-hairpin-helix DNA-binding motif class 1" evidence="2">
    <location>
        <begin position="144"/>
        <end position="163"/>
    </location>
</feature>
<evidence type="ECO:0000313" key="4">
    <source>
        <dbReference type="Proteomes" id="UP000316425"/>
    </source>
</evidence>
<dbReference type="InterPro" id="IPR051675">
    <property type="entry name" value="Endo/Exo/Phosphatase_dom_1"/>
</dbReference>
<keyword evidence="1" id="KW-1133">Transmembrane helix</keyword>
<dbReference type="OrthoDB" id="9790239at2"/>
<dbReference type="InterPro" id="IPR003583">
    <property type="entry name" value="Hlx-hairpin-Hlx_DNA-bd_motif"/>
</dbReference>
<dbReference type="SUPFAM" id="SSF47781">
    <property type="entry name" value="RuvA domain 2-like"/>
    <property type="match status" value="1"/>
</dbReference>
<dbReference type="GO" id="GO:0003677">
    <property type="term" value="F:DNA binding"/>
    <property type="evidence" value="ECO:0007669"/>
    <property type="project" value="InterPro"/>
</dbReference>
<dbReference type="Proteomes" id="UP000316425">
    <property type="component" value="Unassembled WGS sequence"/>
</dbReference>
<sequence>MIIQKKWLIYVLIFLLLIIALFFFQQNQEATSVIVEEPVEAVDEIVEPTEETVESAILWVDIKGMVQKPGVYQLKEGDRVKDAIHLAGGFVEDADELMVNMAALVHDEMVIFVPMKGEEVESTYSSHHVASEEGKVRINTAELNEIMTLPGIGEQKAKSIIEYRETNGKFKTVEDLLQISGIGEKTLERFRDMVIVP</sequence>
<dbReference type="Pfam" id="PF12836">
    <property type="entry name" value="HHH_3"/>
    <property type="match status" value="1"/>
</dbReference>
<feature type="transmembrane region" description="Helical" evidence="1">
    <location>
        <begin position="7"/>
        <end position="24"/>
    </location>
</feature>
<organism evidence="3 4">
    <name type="scientific">Allobacillus salarius</name>
    <dbReference type="NCBI Taxonomy" id="1955272"/>
    <lineage>
        <taxon>Bacteria</taxon>
        <taxon>Bacillati</taxon>
        <taxon>Bacillota</taxon>
        <taxon>Bacilli</taxon>
        <taxon>Bacillales</taxon>
        <taxon>Bacillaceae</taxon>
        <taxon>Allobacillus</taxon>
    </lineage>
</organism>
<feature type="domain" description="Helix-hairpin-helix DNA-binding motif class 1" evidence="2">
    <location>
        <begin position="174"/>
        <end position="193"/>
    </location>
</feature>
<evidence type="ECO:0000313" key="3">
    <source>
        <dbReference type="EMBL" id="TSJ67768.1"/>
    </source>
</evidence>
<dbReference type="InterPro" id="IPR019554">
    <property type="entry name" value="Soluble_ligand-bd"/>
</dbReference>
<proteinExistence type="predicted"/>
<dbReference type="RefSeq" id="WP_144087527.1">
    <property type="nucleotide sequence ID" value="NZ_VMHE01000001.1"/>
</dbReference>
<gene>
    <name evidence="3" type="ORF">FPQ13_01500</name>
</gene>
<dbReference type="GO" id="GO:0006281">
    <property type="term" value="P:DNA repair"/>
    <property type="evidence" value="ECO:0007669"/>
    <property type="project" value="InterPro"/>
</dbReference>
<dbReference type="NCBIfam" id="TIGR00426">
    <property type="entry name" value="competence protein ComEA helix-hairpin-helix repeat region"/>
    <property type="match status" value="1"/>
</dbReference>
<dbReference type="AlphaFoldDB" id="A0A556PTR5"/>
<accession>A0A556PTR5</accession>
<dbReference type="Gene3D" id="1.10.150.280">
    <property type="entry name" value="AF1531-like domain"/>
    <property type="match status" value="1"/>
</dbReference>
<dbReference type="GO" id="GO:0015628">
    <property type="term" value="P:protein secretion by the type II secretion system"/>
    <property type="evidence" value="ECO:0007669"/>
    <property type="project" value="TreeGrafter"/>
</dbReference>
<dbReference type="InterPro" id="IPR004509">
    <property type="entry name" value="Competence_ComEA_HhH"/>
</dbReference>
<dbReference type="PANTHER" id="PTHR21180:SF32">
    <property type="entry name" value="ENDONUCLEASE_EXONUCLEASE_PHOSPHATASE FAMILY DOMAIN-CONTAINING PROTEIN 1"/>
    <property type="match status" value="1"/>
</dbReference>
<evidence type="ECO:0000256" key="1">
    <source>
        <dbReference type="SAM" id="Phobius"/>
    </source>
</evidence>
<keyword evidence="1" id="KW-0812">Transmembrane</keyword>